<protein>
    <submittedName>
        <fullName evidence="8">Heme-copper oxidase subunit III</fullName>
    </submittedName>
</protein>
<dbReference type="InterPro" id="IPR024791">
    <property type="entry name" value="Cyt_c/ubiquinol_Oxase_su3"/>
</dbReference>
<keyword evidence="9" id="KW-1185">Reference proteome</keyword>
<evidence type="ECO:0000256" key="6">
    <source>
        <dbReference type="SAM" id="Phobius"/>
    </source>
</evidence>
<dbReference type="PROSITE" id="PS50253">
    <property type="entry name" value="COX3"/>
    <property type="match status" value="1"/>
</dbReference>
<dbReference type="SUPFAM" id="SSF81452">
    <property type="entry name" value="Cytochrome c oxidase subunit III-like"/>
    <property type="match status" value="2"/>
</dbReference>
<feature type="transmembrane region" description="Helical" evidence="6">
    <location>
        <begin position="485"/>
        <end position="512"/>
    </location>
</feature>
<feature type="transmembrane region" description="Helical" evidence="6">
    <location>
        <begin position="20"/>
        <end position="43"/>
    </location>
</feature>
<dbReference type="CDD" id="cd00386">
    <property type="entry name" value="Heme_Cu_Oxidase_III_like"/>
    <property type="match status" value="2"/>
</dbReference>
<proteinExistence type="inferred from homology"/>
<comment type="subcellular location">
    <subcellularLocation>
        <location evidence="1">Membrane</location>
        <topology evidence="1">Multi-pass membrane protein</topology>
    </subcellularLocation>
</comment>
<reference evidence="9" key="1">
    <citation type="journal article" date="2019" name="Int. J. Syst. Evol. Microbiol.">
        <title>The Global Catalogue of Microorganisms (GCM) 10K type strain sequencing project: providing services to taxonomists for standard genome sequencing and annotation.</title>
        <authorList>
            <consortium name="The Broad Institute Genomics Platform"/>
            <consortium name="The Broad Institute Genome Sequencing Center for Infectious Disease"/>
            <person name="Wu L."/>
            <person name="Ma J."/>
        </authorList>
    </citation>
    <scope>NUCLEOTIDE SEQUENCE [LARGE SCALE GENOMIC DNA]</scope>
    <source>
        <strain evidence="9">JCM 16545</strain>
    </source>
</reference>
<name>A0ABW5DZU4_9BACT</name>
<evidence type="ECO:0000313" key="8">
    <source>
        <dbReference type="EMBL" id="MFD2275284.1"/>
    </source>
</evidence>
<keyword evidence="4 6" id="KW-1133">Transmembrane helix</keyword>
<feature type="transmembrane region" description="Helical" evidence="6">
    <location>
        <begin position="87"/>
        <end position="107"/>
    </location>
</feature>
<dbReference type="RefSeq" id="WP_377095043.1">
    <property type="nucleotide sequence ID" value="NZ_JBHSJM010000001.1"/>
</dbReference>
<dbReference type="Pfam" id="PF00510">
    <property type="entry name" value="COX3"/>
    <property type="match status" value="2"/>
</dbReference>
<evidence type="ECO:0000256" key="4">
    <source>
        <dbReference type="ARBA" id="ARBA00022989"/>
    </source>
</evidence>
<keyword evidence="3 6" id="KW-0812">Transmembrane</keyword>
<sequence>MEIPYIVNPRKDTGLNNSKIAIWLFLASEVMLFGGLFSSYIFLRVFADYPWPERVLPVLPGLINTFILIASSVTVVFAWAGLKLRKWGMFVGNMSFTILCAAIFMVFKAKEYKGKFEHHGTQTNDYAWVEGHLEYEKGDPTHGNVYAVEADSINFKIESAAPNYVAEILAQSSEAPTLKEAYQVREITGGKFTQKVLYPVGTPLSTEVLDTAAAEFIKARTHNQELRTKLLKDAWIEVRSGKFPELKGLKDYDSKVKSTVADVHTQLVKQAEENNEFLLANGNMIFDAKGSELKLDTGWGRISNSQEGESTNVSLLDGTVISGTAGDSALVYHYVDAIDFRHLVMKAESKGLDADALIEKSPILHLHGEGGDKIRKLWETHKVWRGYLAEHLKEKKDMLTGEGRTPTEIDMYRVTWQQMYGYAQLDYNITAENWMQVKDDHKPHMIYDVIGMTDEHKATFPHHVHVDRPDVRFDSVFSPKMNNYYAIYFTITGLHGLHVIGGAIVLGYYLFFGRKMYLSNPDWLANRVEVGGLFWHFVDLVWILVFPVFYLM</sequence>
<gene>
    <name evidence="8" type="ORF">ACFSQZ_02280</name>
</gene>
<comment type="caution">
    <text evidence="8">The sequence shown here is derived from an EMBL/GenBank/DDBJ whole genome shotgun (WGS) entry which is preliminary data.</text>
</comment>
<evidence type="ECO:0000256" key="1">
    <source>
        <dbReference type="ARBA" id="ARBA00004141"/>
    </source>
</evidence>
<dbReference type="InterPro" id="IPR000298">
    <property type="entry name" value="Cyt_c_oxidase-like_su3"/>
</dbReference>
<feature type="domain" description="Heme-copper oxidase subunit III family profile" evidence="7">
    <location>
        <begin position="1"/>
        <end position="552"/>
    </location>
</feature>
<evidence type="ECO:0000256" key="2">
    <source>
        <dbReference type="ARBA" id="ARBA00010581"/>
    </source>
</evidence>
<comment type="similarity">
    <text evidence="2">Belongs to the cytochrome c oxidase subunit 3 family.</text>
</comment>
<dbReference type="PANTHER" id="PTHR11403:SF6">
    <property type="entry name" value="NITRIC OXIDE REDUCTASE SUBUNIT E"/>
    <property type="match status" value="1"/>
</dbReference>
<evidence type="ECO:0000313" key="9">
    <source>
        <dbReference type="Proteomes" id="UP001597297"/>
    </source>
</evidence>
<organism evidence="8 9">
    <name type="scientific">Rubritalea spongiae</name>
    <dbReference type="NCBI Taxonomy" id="430797"/>
    <lineage>
        <taxon>Bacteria</taxon>
        <taxon>Pseudomonadati</taxon>
        <taxon>Verrucomicrobiota</taxon>
        <taxon>Verrucomicrobiia</taxon>
        <taxon>Verrucomicrobiales</taxon>
        <taxon>Rubritaleaceae</taxon>
        <taxon>Rubritalea</taxon>
    </lineage>
</organism>
<keyword evidence="5 6" id="KW-0472">Membrane</keyword>
<dbReference type="Proteomes" id="UP001597297">
    <property type="component" value="Unassembled WGS sequence"/>
</dbReference>
<dbReference type="Gene3D" id="1.20.120.80">
    <property type="entry name" value="Cytochrome c oxidase, subunit III, four-helix bundle"/>
    <property type="match status" value="2"/>
</dbReference>
<dbReference type="InterPro" id="IPR035973">
    <property type="entry name" value="Cyt_c_oxidase_su3-like_sf"/>
</dbReference>
<evidence type="ECO:0000256" key="3">
    <source>
        <dbReference type="ARBA" id="ARBA00022692"/>
    </source>
</evidence>
<dbReference type="InterPro" id="IPR013833">
    <property type="entry name" value="Cyt_c_oxidase_su3_a-hlx"/>
</dbReference>
<evidence type="ECO:0000259" key="7">
    <source>
        <dbReference type="PROSITE" id="PS50253"/>
    </source>
</evidence>
<accession>A0ABW5DZU4</accession>
<dbReference type="EMBL" id="JBHUJC010000003">
    <property type="protein sequence ID" value="MFD2275284.1"/>
    <property type="molecule type" value="Genomic_DNA"/>
</dbReference>
<dbReference type="PANTHER" id="PTHR11403">
    <property type="entry name" value="CYTOCHROME C OXIDASE SUBUNIT III"/>
    <property type="match status" value="1"/>
</dbReference>
<feature type="transmembrane region" description="Helical" evidence="6">
    <location>
        <begin position="532"/>
        <end position="551"/>
    </location>
</feature>
<evidence type="ECO:0000256" key="5">
    <source>
        <dbReference type="ARBA" id="ARBA00023136"/>
    </source>
</evidence>
<feature type="transmembrane region" description="Helical" evidence="6">
    <location>
        <begin position="55"/>
        <end position="81"/>
    </location>
</feature>